<reference evidence="2 3" key="1">
    <citation type="submission" date="2018-10" db="EMBL/GenBank/DDBJ databases">
        <authorList>
            <person name="Ekblom R."/>
            <person name="Jareborg N."/>
        </authorList>
    </citation>
    <scope>NUCLEOTIDE SEQUENCE [LARGE SCALE GENOMIC DNA]</scope>
    <source>
        <tissue evidence="2">Muscle</tissue>
    </source>
</reference>
<keyword evidence="3" id="KW-1185">Reference proteome</keyword>
<proteinExistence type="predicted"/>
<name>A0A9X9Q5Y6_GULGU</name>
<accession>A0A9X9Q5Y6</accession>
<dbReference type="EMBL" id="CYRY02040536">
    <property type="protein sequence ID" value="VCX31189.1"/>
    <property type="molecule type" value="Genomic_DNA"/>
</dbReference>
<sequence length="97" mass="10817">MVDSRESARRSASPLRDFKNEEGRGEASRGGGTQSEAEQTFCGRRWNSVEKESGRLPSAVKSGRRGDVSESKPMEDLAPTLTNRRKDLIKIKYSKSK</sequence>
<evidence type="ECO:0000313" key="2">
    <source>
        <dbReference type="EMBL" id="VCX31189.1"/>
    </source>
</evidence>
<feature type="compositionally biased region" description="Basic and acidic residues" evidence="1">
    <location>
        <begin position="64"/>
        <end position="75"/>
    </location>
</feature>
<evidence type="ECO:0000256" key="1">
    <source>
        <dbReference type="SAM" id="MobiDB-lite"/>
    </source>
</evidence>
<gene>
    <name evidence="2" type="ORF">BN2614_LOCUS3</name>
</gene>
<organism evidence="2 3">
    <name type="scientific">Gulo gulo</name>
    <name type="common">Wolverine</name>
    <name type="synonym">Gluton</name>
    <dbReference type="NCBI Taxonomy" id="48420"/>
    <lineage>
        <taxon>Eukaryota</taxon>
        <taxon>Metazoa</taxon>
        <taxon>Chordata</taxon>
        <taxon>Craniata</taxon>
        <taxon>Vertebrata</taxon>
        <taxon>Euteleostomi</taxon>
        <taxon>Mammalia</taxon>
        <taxon>Eutheria</taxon>
        <taxon>Laurasiatheria</taxon>
        <taxon>Carnivora</taxon>
        <taxon>Caniformia</taxon>
        <taxon>Musteloidea</taxon>
        <taxon>Mustelidae</taxon>
        <taxon>Guloninae</taxon>
        <taxon>Gulo</taxon>
    </lineage>
</organism>
<protein>
    <submittedName>
        <fullName evidence="2">Uncharacterized protein</fullName>
    </submittedName>
</protein>
<comment type="caution">
    <text evidence="2">The sequence shown here is derived from an EMBL/GenBank/DDBJ whole genome shotgun (WGS) entry which is preliminary data.</text>
</comment>
<evidence type="ECO:0000313" key="3">
    <source>
        <dbReference type="Proteomes" id="UP000269945"/>
    </source>
</evidence>
<feature type="region of interest" description="Disordered" evidence="1">
    <location>
        <begin position="1"/>
        <end position="83"/>
    </location>
</feature>
<dbReference type="Proteomes" id="UP000269945">
    <property type="component" value="Unassembled WGS sequence"/>
</dbReference>
<dbReference type="AlphaFoldDB" id="A0A9X9Q5Y6"/>
<feature type="compositionally biased region" description="Basic and acidic residues" evidence="1">
    <location>
        <begin position="16"/>
        <end position="27"/>
    </location>
</feature>